<organism evidence="2 3">
    <name type="scientific">Listeria booriae</name>
    <dbReference type="NCBI Taxonomy" id="1552123"/>
    <lineage>
        <taxon>Bacteria</taxon>
        <taxon>Bacillati</taxon>
        <taxon>Bacillota</taxon>
        <taxon>Bacilli</taxon>
        <taxon>Bacillales</taxon>
        <taxon>Listeriaceae</taxon>
        <taxon>Listeria</taxon>
    </lineage>
</organism>
<evidence type="ECO:0000313" key="2">
    <source>
        <dbReference type="EMBL" id="KGL40670.1"/>
    </source>
</evidence>
<dbReference type="RefSeq" id="WP_036085879.1">
    <property type="nucleotide sequence ID" value="NZ_CBCSHQ010000004.1"/>
</dbReference>
<feature type="transmembrane region" description="Helical" evidence="1">
    <location>
        <begin position="196"/>
        <end position="215"/>
    </location>
</feature>
<feature type="transmembrane region" description="Helical" evidence="1">
    <location>
        <begin position="12"/>
        <end position="33"/>
    </location>
</feature>
<dbReference type="GeneID" id="58717496"/>
<reference evidence="2 3" key="1">
    <citation type="submission" date="2014-05" db="EMBL/GenBank/DDBJ databases">
        <title>Novel Listeriaceae from food processing environments.</title>
        <authorList>
            <person name="den Bakker H.C."/>
        </authorList>
    </citation>
    <scope>NUCLEOTIDE SEQUENCE [LARGE SCALE GENOMIC DNA]</scope>
    <source>
        <strain evidence="2 3">FSL A5-0281</strain>
    </source>
</reference>
<sequence>MNILKIEWKTHFKSLLVWSAVVAVVLGIFMAFFPSMQSSAMQDLVNTKMNALPKEMMSVLHINSMADLTKIDAYFAYVFQYIFIAACVYAAMMGAQALVKEETDGTIEFLYAQPITRSELVAWKMVGNAISFLAFWAITFVISAVLVIFLKQDGANTSELMQSLGRVFTTELLVAFVFMSAGFCFSAIVRSAKQSTPVGLALVFITYILGILSGLNDTVDFFQYASPINFAIPSDRLTSWMDSTDVWISVGALVVFVTLTFVLYKKKDLKV</sequence>
<feature type="transmembrane region" description="Helical" evidence="1">
    <location>
        <begin position="74"/>
        <end position="92"/>
    </location>
</feature>
<feature type="transmembrane region" description="Helical" evidence="1">
    <location>
        <begin position="246"/>
        <end position="264"/>
    </location>
</feature>
<keyword evidence="1" id="KW-0812">Transmembrane</keyword>
<protein>
    <submittedName>
        <fullName evidence="2">ABC transporter permease</fullName>
    </submittedName>
</protein>
<gene>
    <name evidence="2" type="ORF">EP57_08925</name>
</gene>
<proteinExistence type="predicted"/>
<evidence type="ECO:0000313" key="3">
    <source>
        <dbReference type="Proteomes" id="UP000029844"/>
    </source>
</evidence>
<dbReference type="PANTHER" id="PTHR43471">
    <property type="entry name" value="ABC TRANSPORTER PERMEASE"/>
    <property type="match status" value="1"/>
</dbReference>
<dbReference type="OrthoDB" id="9800309at2"/>
<accession>A0A099W968</accession>
<feature type="transmembrane region" description="Helical" evidence="1">
    <location>
        <begin position="126"/>
        <end position="150"/>
    </location>
</feature>
<dbReference type="STRING" id="1552123.EP57_08925"/>
<keyword evidence="1" id="KW-1133">Transmembrane helix</keyword>
<dbReference type="GO" id="GO:0140359">
    <property type="term" value="F:ABC-type transporter activity"/>
    <property type="evidence" value="ECO:0007669"/>
    <property type="project" value="InterPro"/>
</dbReference>
<evidence type="ECO:0000256" key="1">
    <source>
        <dbReference type="SAM" id="Phobius"/>
    </source>
</evidence>
<keyword evidence="3" id="KW-1185">Reference proteome</keyword>
<dbReference type="PANTHER" id="PTHR43471:SF12">
    <property type="entry name" value="HYPOTHETICAL MEMBRANE PROTEIN, CONSERVED"/>
    <property type="match status" value="1"/>
</dbReference>
<name>A0A099W968_9LIST</name>
<comment type="caution">
    <text evidence="2">The sequence shown here is derived from an EMBL/GenBank/DDBJ whole genome shotgun (WGS) entry which is preliminary data.</text>
</comment>
<dbReference type="AlphaFoldDB" id="A0A099W968"/>
<dbReference type="EMBL" id="JNFA01000023">
    <property type="protein sequence ID" value="KGL40670.1"/>
    <property type="molecule type" value="Genomic_DNA"/>
</dbReference>
<dbReference type="eggNOG" id="COG1277">
    <property type="taxonomic scope" value="Bacteria"/>
</dbReference>
<dbReference type="GO" id="GO:0005886">
    <property type="term" value="C:plasma membrane"/>
    <property type="evidence" value="ECO:0007669"/>
    <property type="project" value="UniProtKB-SubCell"/>
</dbReference>
<feature type="transmembrane region" description="Helical" evidence="1">
    <location>
        <begin position="170"/>
        <end position="189"/>
    </location>
</feature>
<dbReference type="Proteomes" id="UP000029844">
    <property type="component" value="Unassembled WGS sequence"/>
</dbReference>
<dbReference type="Pfam" id="PF12679">
    <property type="entry name" value="ABC2_membrane_2"/>
    <property type="match status" value="1"/>
</dbReference>
<keyword evidence="1" id="KW-0472">Membrane</keyword>